<dbReference type="EMBL" id="JACHJJ010000011">
    <property type="protein sequence ID" value="MBB5964427.1"/>
    <property type="molecule type" value="Genomic_DNA"/>
</dbReference>
<feature type="compositionally biased region" description="Basic and acidic residues" evidence="1">
    <location>
        <begin position="1"/>
        <end position="11"/>
    </location>
</feature>
<feature type="transmembrane region" description="Helical" evidence="2">
    <location>
        <begin position="139"/>
        <end position="160"/>
    </location>
</feature>
<feature type="transmembrane region" description="Helical" evidence="2">
    <location>
        <begin position="172"/>
        <end position="189"/>
    </location>
</feature>
<feature type="transmembrane region" description="Helical" evidence="2">
    <location>
        <begin position="100"/>
        <end position="127"/>
    </location>
</feature>
<name>A0A841D7F7_PLAVE</name>
<evidence type="ECO:0000313" key="4">
    <source>
        <dbReference type="Proteomes" id="UP000562352"/>
    </source>
</evidence>
<keyword evidence="2" id="KW-0812">Transmembrane</keyword>
<keyword evidence="4" id="KW-1185">Reference proteome</keyword>
<reference evidence="3 4" key="1">
    <citation type="submission" date="2020-08" db="EMBL/GenBank/DDBJ databases">
        <title>Genomic Encyclopedia of Type Strains, Phase III (KMG-III): the genomes of soil and plant-associated and newly described type strains.</title>
        <authorList>
            <person name="Whitman W."/>
        </authorList>
    </citation>
    <scope>NUCLEOTIDE SEQUENCE [LARGE SCALE GENOMIC DNA]</scope>
    <source>
        <strain evidence="3 4">CECT 3303</strain>
    </source>
</reference>
<dbReference type="Proteomes" id="UP000562352">
    <property type="component" value="Unassembled WGS sequence"/>
</dbReference>
<keyword evidence="2" id="KW-0472">Membrane</keyword>
<dbReference type="Pfam" id="PF10067">
    <property type="entry name" value="DUF2306"/>
    <property type="match status" value="1"/>
</dbReference>
<protein>
    <submittedName>
        <fullName evidence="3">Uncharacterized membrane protein YozB (DUF420 family)</fullName>
    </submittedName>
</protein>
<keyword evidence="2" id="KW-1133">Transmembrane helix</keyword>
<dbReference type="RefSeq" id="WP_184943218.1">
    <property type="nucleotide sequence ID" value="NZ_BAAAWZ010000001.1"/>
</dbReference>
<dbReference type="InterPro" id="IPR018750">
    <property type="entry name" value="DUF2306_membrane"/>
</dbReference>
<proteinExistence type="predicted"/>
<evidence type="ECO:0000256" key="2">
    <source>
        <dbReference type="SAM" id="Phobius"/>
    </source>
</evidence>
<feature type="transmembrane region" description="Helical" evidence="2">
    <location>
        <begin position="201"/>
        <end position="226"/>
    </location>
</feature>
<dbReference type="AlphaFoldDB" id="A0A841D7F7"/>
<sequence length="285" mass="31023">MAERIDTEPTAKEPTGTERTSTERTAAAPAEAAAVRPLPGSGREGRPEAGTGPARPRWWRRPWVAPLAVVALAFLAFSLPPYLSLDPSLSRVPAPEGFAAYYPLLVAHILFGAVAMVTCCLQIWPWLRQRHPAVHRTAGRVYVLGGVLPAGALGLVIGALSPFGPVARVSNVILAALWLAFTVTGFRMARQRRFADHRRWMVRSFALTMSIITNRIWGAIAAIILVPQLETTFGGSDVALVQAISGLATWLGWTTSLLLAEWWLERADAARRRRRTAGAARRLPA</sequence>
<feature type="compositionally biased region" description="Low complexity" evidence="1">
    <location>
        <begin position="13"/>
        <end position="37"/>
    </location>
</feature>
<feature type="transmembrane region" description="Helical" evidence="2">
    <location>
        <begin position="63"/>
        <end position="80"/>
    </location>
</feature>
<evidence type="ECO:0000313" key="3">
    <source>
        <dbReference type="EMBL" id="MBB5964427.1"/>
    </source>
</evidence>
<feature type="transmembrane region" description="Helical" evidence="2">
    <location>
        <begin position="238"/>
        <end position="264"/>
    </location>
</feature>
<accession>A0A841D7F7</accession>
<organism evidence="3 4">
    <name type="scientific">Planomonospora venezuelensis</name>
    <dbReference type="NCBI Taxonomy" id="1999"/>
    <lineage>
        <taxon>Bacteria</taxon>
        <taxon>Bacillati</taxon>
        <taxon>Actinomycetota</taxon>
        <taxon>Actinomycetes</taxon>
        <taxon>Streptosporangiales</taxon>
        <taxon>Streptosporangiaceae</taxon>
        <taxon>Planomonospora</taxon>
    </lineage>
</organism>
<feature type="region of interest" description="Disordered" evidence="1">
    <location>
        <begin position="1"/>
        <end position="54"/>
    </location>
</feature>
<gene>
    <name evidence="3" type="ORF">FHS22_003711</name>
</gene>
<comment type="caution">
    <text evidence="3">The sequence shown here is derived from an EMBL/GenBank/DDBJ whole genome shotgun (WGS) entry which is preliminary data.</text>
</comment>
<evidence type="ECO:0000256" key="1">
    <source>
        <dbReference type="SAM" id="MobiDB-lite"/>
    </source>
</evidence>